<keyword evidence="2" id="KW-1185">Reference proteome</keyword>
<protein>
    <submittedName>
        <fullName evidence="1">Uncharacterized protein</fullName>
    </submittedName>
</protein>
<organism evidence="1 2">
    <name type="scientific">Haematococcus lacustris</name>
    <name type="common">Green alga</name>
    <name type="synonym">Haematococcus pluvialis</name>
    <dbReference type="NCBI Taxonomy" id="44745"/>
    <lineage>
        <taxon>Eukaryota</taxon>
        <taxon>Viridiplantae</taxon>
        <taxon>Chlorophyta</taxon>
        <taxon>core chlorophytes</taxon>
        <taxon>Chlorophyceae</taxon>
        <taxon>CS clade</taxon>
        <taxon>Chlamydomonadales</taxon>
        <taxon>Haematococcaceae</taxon>
        <taxon>Haematococcus</taxon>
    </lineage>
</organism>
<dbReference type="EMBL" id="BLLF01000296">
    <property type="protein sequence ID" value="GFH10214.1"/>
    <property type="molecule type" value="Genomic_DNA"/>
</dbReference>
<sequence>MRCLLSPTVPPRCNGTGNPLPQCWPPDPTCGPSCPNCGDPTPCSRLHGGKQRTMAKFWAEEWSCTVASHASLDYALHRLGEPDKADEVLEWRDYLSDAGQEEEQG</sequence>
<evidence type="ECO:0000313" key="1">
    <source>
        <dbReference type="EMBL" id="GFH10214.1"/>
    </source>
</evidence>
<dbReference type="AlphaFoldDB" id="A0A699YTV0"/>
<proteinExistence type="predicted"/>
<evidence type="ECO:0000313" key="2">
    <source>
        <dbReference type="Proteomes" id="UP000485058"/>
    </source>
</evidence>
<accession>A0A699YTV0</accession>
<dbReference type="Proteomes" id="UP000485058">
    <property type="component" value="Unassembled WGS sequence"/>
</dbReference>
<reference evidence="1 2" key="1">
    <citation type="submission" date="2020-02" db="EMBL/GenBank/DDBJ databases">
        <title>Draft genome sequence of Haematococcus lacustris strain NIES-144.</title>
        <authorList>
            <person name="Morimoto D."/>
            <person name="Nakagawa S."/>
            <person name="Yoshida T."/>
            <person name="Sawayama S."/>
        </authorList>
    </citation>
    <scope>NUCLEOTIDE SEQUENCE [LARGE SCALE GENOMIC DNA]</scope>
    <source>
        <strain evidence="1 2">NIES-144</strain>
    </source>
</reference>
<name>A0A699YTV0_HAELA</name>
<gene>
    <name evidence="1" type="ORF">HaLaN_05487</name>
</gene>
<comment type="caution">
    <text evidence="1">The sequence shown here is derived from an EMBL/GenBank/DDBJ whole genome shotgun (WGS) entry which is preliminary data.</text>
</comment>